<evidence type="ECO:0000256" key="16">
    <source>
        <dbReference type="HAMAP-Rule" id="MF_00037"/>
    </source>
</evidence>
<evidence type="ECO:0000256" key="10">
    <source>
        <dbReference type="ARBA" id="ARBA00022960"/>
    </source>
</evidence>
<dbReference type="EMBL" id="DVJN01000164">
    <property type="protein sequence ID" value="HIS92989.1"/>
    <property type="molecule type" value="Genomic_DNA"/>
</dbReference>
<evidence type="ECO:0000256" key="13">
    <source>
        <dbReference type="ARBA" id="ARBA00023306"/>
    </source>
</evidence>
<keyword evidence="13 16" id="KW-0131">Cell cycle</keyword>
<sequence>MRWSSSIARTCCGRRIMRSWMNEPLKAHTTFQIGGPAEELAAPESEEELLALLARGPALVLGAGSNLLVGDAGVKGLTVLLGEAFSRVETEGDCVFAQAGARLGQVAGLAMRAGLSGLEFAAGIPGSVGGAVAMNAGAYGGQISDVLEEARVAMAGKIAILSREDMEFGYRTSLPLREGLVVAGARFRLQRDDPAAIAARMAEFARRRREKQPLSQPSAGSVFKRPEGHFAGALIEGAGLKGLRVGGAQVSEKHAGFIVNTGGATARDVLALVERIRARVREEYGVELELEIRVVADGEERA</sequence>
<evidence type="ECO:0000256" key="15">
    <source>
        <dbReference type="ARBA" id="ARBA00048914"/>
    </source>
</evidence>
<evidence type="ECO:0000256" key="7">
    <source>
        <dbReference type="ARBA" id="ARBA00022630"/>
    </source>
</evidence>
<dbReference type="Gene3D" id="3.90.78.10">
    <property type="entry name" value="UDP-N-acetylenolpyruvoylglucosamine reductase, C-terminal domain"/>
    <property type="match status" value="1"/>
</dbReference>
<dbReference type="InterPro" id="IPR036318">
    <property type="entry name" value="FAD-bd_PCMH-like_sf"/>
</dbReference>
<keyword evidence="12 16" id="KW-0560">Oxidoreductase</keyword>
<dbReference type="Pfam" id="PF02873">
    <property type="entry name" value="MurB_C"/>
    <property type="match status" value="1"/>
</dbReference>
<keyword evidence="14 16" id="KW-0961">Cell wall biogenesis/degradation</keyword>
<keyword evidence="10 16" id="KW-0133">Cell shape</keyword>
<evidence type="ECO:0000256" key="4">
    <source>
        <dbReference type="ARBA" id="ARBA00004752"/>
    </source>
</evidence>
<feature type="active site" evidence="16">
    <location>
        <position position="171"/>
    </location>
</feature>
<dbReference type="InterPro" id="IPR016167">
    <property type="entry name" value="FAD-bd_PCMH_sub1"/>
</dbReference>
<dbReference type="InterPro" id="IPR011601">
    <property type="entry name" value="MurB_C"/>
</dbReference>
<protein>
    <recommendedName>
        <fullName evidence="16">UDP-N-acetylenolpyruvoylglucosamine reductase</fullName>
        <ecNumber evidence="16">1.3.1.98</ecNumber>
    </recommendedName>
    <alternativeName>
        <fullName evidence="16">UDP-N-acetylmuramate dehydrogenase</fullName>
    </alternativeName>
</protein>
<comment type="pathway">
    <text evidence="4 16">Cell wall biogenesis; peptidoglycan biosynthesis.</text>
</comment>
<dbReference type="GO" id="GO:0071949">
    <property type="term" value="F:FAD binding"/>
    <property type="evidence" value="ECO:0007669"/>
    <property type="project" value="InterPro"/>
</dbReference>
<comment type="catalytic activity">
    <reaction evidence="15 16">
        <text>UDP-N-acetyl-alpha-D-muramate + NADP(+) = UDP-N-acetyl-3-O-(1-carboxyvinyl)-alpha-D-glucosamine + NADPH + H(+)</text>
        <dbReference type="Rhea" id="RHEA:12248"/>
        <dbReference type="ChEBI" id="CHEBI:15378"/>
        <dbReference type="ChEBI" id="CHEBI:57783"/>
        <dbReference type="ChEBI" id="CHEBI:58349"/>
        <dbReference type="ChEBI" id="CHEBI:68483"/>
        <dbReference type="ChEBI" id="CHEBI:70757"/>
        <dbReference type="EC" id="1.3.1.98"/>
    </reaction>
</comment>
<keyword evidence="6 16" id="KW-0132">Cell division</keyword>
<evidence type="ECO:0000256" key="9">
    <source>
        <dbReference type="ARBA" id="ARBA00022857"/>
    </source>
</evidence>
<feature type="domain" description="FAD-binding PCMH-type" evidence="17">
    <location>
        <begin position="32"/>
        <end position="192"/>
    </location>
</feature>
<evidence type="ECO:0000256" key="6">
    <source>
        <dbReference type="ARBA" id="ARBA00022618"/>
    </source>
</evidence>
<keyword evidence="8 16" id="KW-0274">FAD</keyword>
<dbReference type="AlphaFoldDB" id="A0A9D1G0R9"/>
<dbReference type="HAMAP" id="MF_00037">
    <property type="entry name" value="MurB"/>
    <property type="match status" value="1"/>
</dbReference>
<organism evidence="18 19">
    <name type="scientific">Candidatus Alectryocaccomicrobium excrementavium</name>
    <dbReference type="NCBI Taxonomy" id="2840668"/>
    <lineage>
        <taxon>Bacteria</taxon>
        <taxon>Bacillati</taxon>
        <taxon>Bacillota</taxon>
        <taxon>Clostridia</taxon>
        <taxon>Candidatus Alectryocaccomicrobium</taxon>
    </lineage>
</organism>
<dbReference type="InterPro" id="IPR003170">
    <property type="entry name" value="MurB"/>
</dbReference>
<comment type="subcellular location">
    <subcellularLocation>
        <location evidence="3 16">Cytoplasm</location>
    </subcellularLocation>
</comment>
<evidence type="ECO:0000256" key="11">
    <source>
        <dbReference type="ARBA" id="ARBA00022984"/>
    </source>
</evidence>
<keyword evidence="5 16" id="KW-0963">Cytoplasm</keyword>
<evidence type="ECO:0000313" key="18">
    <source>
        <dbReference type="EMBL" id="HIS92989.1"/>
    </source>
</evidence>
<dbReference type="Gene3D" id="3.30.43.10">
    <property type="entry name" value="Uridine Diphospho-n-acetylenolpyruvylglucosamine Reductase, domain 2"/>
    <property type="match status" value="1"/>
</dbReference>
<dbReference type="Gene3D" id="3.30.465.10">
    <property type="match status" value="1"/>
</dbReference>
<dbReference type="GO" id="GO:0051301">
    <property type="term" value="P:cell division"/>
    <property type="evidence" value="ECO:0007669"/>
    <property type="project" value="UniProtKB-KW"/>
</dbReference>
<dbReference type="NCBIfam" id="TIGR00179">
    <property type="entry name" value="murB"/>
    <property type="match status" value="1"/>
</dbReference>
<evidence type="ECO:0000256" key="5">
    <source>
        <dbReference type="ARBA" id="ARBA00022490"/>
    </source>
</evidence>
<dbReference type="EC" id="1.3.1.98" evidence="16"/>
<dbReference type="GO" id="GO:0009252">
    <property type="term" value="P:peptidoglycan biosynthetic process"/>
    <property type="evidence" value="ECO:0007669"/>
    <property type="project" value="UniProtKB-UniRule"/>
</dbReference>
<reference evidence="18" key="2">
    <citation type="journal article" date="2021" name="PeerJ">
        <title>Extensive microbial diversity within the chicken gut microbiome revealed by metagenomics and culture.</title>
        <authorList>
            <person name="Gilroy R."/>
            <person name="Ravi A."/>
            <person name="Getino M."/>
            <person name="Pursley I."/>
            <person name="Horton D.L."/>
            <person name="Alikhan N.F."/>
            <person name="Baker D."/>
            <person name="Gharbi K."/>
            <person name="Hall N."/>
            <person name="Watson M."/>
            <person name="Adriaenssens E.M."/>
            <person name="Foster-Nyarko E."/>
            <person name="Jarju S."/>
            <person name="Secka A."/>
            <person name="Antonio M."/>
            <person name="Oren A."/>
            <person name="Chaudhuri R.R."/>
            <person name="La Ragione R."/>
            <person name="Hildebrand F."/>
            <person name="Pallen M.J."/>
        </authorList>
    </citation>
    <scope>NUCLEOTIDE SEQUENCE</scope>
    <source>
        <strain evidence="18">13766</strain>
    </source>
</reference>
<dbReference type="GO" id="GO:0008360">
    <property type="term" value="P:regulation of cell shape"/>
    <property type="evidence" value="ECO:0007669"/>
    <property type="project" value="UniProtKB-KW"/>
</dbReference>
<evidence type="ECO:0000256" key="3">
    <source>
        <dbReference type="ARBA" id="ARBA00004496"/>
    </source>
</evidence>
<feature type="active site" evidence="16">
    <location>
        <position position="291"/>
    </location>
</feature>
<comment type="similarity">
    <text evidence="16">Belongs to the MurB family.</text>
</comment>
<evidence type="ECO:0000313" key="19">
    <source>
        <dbReference type="Proteomes" id="UP000824140"/>
    </source>
</evidence>
<dbReference type="GO" id="GO:0008762">
    <property type="term" value="F:UDP-N-acetylmuramate dehydrogenase activity"/>
    <property type="evidence" value="ECO:0007669"/>
    <property type="project" value="UniProtKB-UniRule"/>
</dbReference>
<evidence type="ECO:0000256" key="12">
    <source>
        <dbReference type="ARBA" id="ARBA00023002"/>
    </source>
</evidence>
<evidence type="ECO:0000256" key="8">
    <source>
        <dbReference type="ARBA" id="ARBA00022827"/>
    </source>
</evidence>
<keyword evidence="7 16" id="KW-0285">Flavoprotein</keyword>
<dbReference type="Proteomes" id="UP000824140">
    <property type="component" value="Unassembled WGS sequence"/>
</dbReference>
<dbReference type="NCBIfam" id="NF010480">
    <property type="entry name" value="PRK13905.1"/>
    <property type="match status" value="1"/>
</dbReference>
<keyword evidence="11 16" id="KW-0573">Peptidoglycan synthesis</keyword>
<comment type="function">
    <text evidence="2 16">Cell wall formation.</text>
</comment>
<feature type="active site" description="Proton donor" evidence="16">
    <location>
        <position position="221"/>
    </location>
</feature>
<evidence type="ECO:0000259" key="17">
    <source>
        <dbReference type="PROSITE" id="PS51387"/>
    </source>
</evidence>
<dbReference type="SUPFAM" id="SSF56194">
    <property type="entry name" value="Uridine diphospho-N-Acetylenolpyruvylglucosamine reductase, MurB, C-terminal domain"/>
    <property type="match status" value="1"/>
</dbReference>
<dbReference type="SUPFAM" id="SSF56176">
    <property type="entry name" value="FAD-binding/transporter-associated domain-like"/>
    <property type="match status" value="1"/>
</dbReference>
<dbReference type="PANTHER" id="PTHR21071:SF4">
    <property type="entry name" value="UDP-N-ACETYLENOLPYRUVOYLGLUCOSAMINE REDUCTASE"/>
    <property type="match status" value="1"/>
</dbReference>
<keyword evidence="9 16" id="KW-0521">NADP</keyword>
<dbReference type="Pfam" id="PF01565">
    <property type="entry name" value="FAD_binding_4"/>
    <property type="match status" value="1"/>
</dbReference>
<comment type="caution">
    <text evidence="18">The sequence shown here is derived from an EMBL/GenBank/DDBJ whole genome shotgun (WGS) entry which is preliminary data.</text>
</comment>
<evidence type="ECO:0000256" key="14">
    <source>
        <dbReference type="ARBA" id="ARBA00023316"/>
    </source>
</evidence>
<accession>A0A9D1G0R9</accession>
<dbReference type="InterPro" id="IPR036635">
    <property type="entry name" value="MurB_C_sf"/>
</dbReference>
<dbReference type="GO" id="GO:0005829">
    <property type="term" value="C:cytosol"/>
    <property type="evidence" value="ECO:0007669"/>
    <property type="project" value="TreeGrafter"/>
</dbReference>
<evidence type="ECO:0000256" key="2">
    <source>
        <dbReference type="ARBA" id="ARBA00003921"/>
    </source>
</evidence>
<gene>
    <name evidence="16 18" type="primary">murB</name>
    <name evidence="18" type="ORF">IAA84_08255</name>
</gene>
<dbReference type="InterPro" id="IPR016166">
    <property type="entry name" value="FAD-bd_PCMH"/>
</dbReference>
<dbReference type="InterPro" id="IPR006094">
    <property type="entry name" value="Oxid_FAD_bind_N"/>
</dbReference>
<dbReference type="PROSITE" id="PS51387">
    <property type="entry name" value="FAD_PCMH"/>
    <property type="match status" value="1"/>
</dbReference>
<comment type="cofactor">
    <cofactor evidence="1 16">
        <name>FAD</name>
        <dbReference type="ChEBI" id="CHEBI:57692"/>
    </cofactor>
</comment>
<dbReference type="InterPro" id="IPR016169">
    <property type="entry name" value="FAD-bd_PCMH_sub2"/>
</dbReference>
<evidence type="ECO:0000256" key="1">
    <source>
        <dbReference type="ARBA" id="ARBA00001974"/>
    </source>
</evidence>
<proteinExistence type="inferred from homology"/>
<reference evidence="18" key="1">
    <citation type="submission" date="2020-10" db="EMBL/GenBank/DDBJ databases">
        <authorList>
            <person name="Gilroy R."/>
        </authorList>
    </citation>
    <scope>NUCLEOTIDE SEQUENCE</scope>
    <source>
        <strain evidence="18">13766</strain>
    </source>
</reference>
<dbReference type="GO" id="GO:0071555">
    <property type="term" value="P:cell wall organization"/>
    <property type="evidence" value="ECO:0007669"/>
    <property type="project" value="UniProtKB-KW"/>
</dbReference>
<dbReference type="PANTHER" id="PTHR21071">
    <property type="entry name" value="UDP-N-ACETYLENOLPYRUVOYLGLUCOSAMINE REDUCTASE"/>
    <property type="match status" value="1"/>
</dbReference>
<name>A0A9D1G0R9_9FIRM</name>